<evidence type="ECO:0000256" key="1">
    <source>
        <dbReference type="ARBA" id="ARBA00004571"/>
    </source>
</evidence>
<evidence type="ECO:0000256" key="4">
    <source>
        <dbReference type="ARBA" id="ARBA00022692"/>
    </source>
</evidence>
<dbReference type="SUPFAM" id="SSF141729">
    <property type="entry name" value="FimD N-terminal domain-like"/>
    <property type="match status" value="1"/>
</dbReference>
<dbReference type="InterPro" id="IPR037224">
    <property type="entry name" value="PapC_N_sf"/>
</dbReference>
<feature type="signal peptide" evidence="8">
    <location>
        <begin position="1"/>
        <end position="21"/>
    </location>
</feature>
<evidence type="ECO:0000256" key="3">
    <source>
        <dbReference type="ARBA" id="ARBA00022448"/>
    </source>
</evidence>
<name>A0A919HS07_KLEPN</name>
<dbReference type="GO" id="GO:0015473">
    <property type="term" value="F:fimbrial usher porin activity"/>
    <property type="evidence" value="ECO:0007669"/>
    <property type="project" value="InterPro"/>
</dbReference>
<evidence type="ECO:0000256" key="2">
    <source>
        <dbReference type="ARBA" id="ARBA00008064"/>
    </source>
</evidence>
<comment type="similarity">
    <text evidence="2">Belongs to the fimbrial export usher family.</text>
</comment>
<protein>
    <recommendedName>
        <fullName evidence="9">PapC N-terminal domain-containing protein</fullName>
    </recommendedName>
</protein>
<dbReference type="InterPro" id="IPR000015">
    <property type="entry name" value="Fimb_usher"/>
</dbReference>
<accession>A0A919HS07</accession>
<evidence type="ECO:0000313" key="10">
    <source>
        <dbReference type="EMBL" id="GHK53619.1"/>
    </source>
</evidence>
<evidence type="ECO:0000313" key="11">
    <source>
        <dbReference type="Proteomes" id="UP000655094"/>
    </source>
</evidence>
<keyword evidence="4" id="KW-0812">Transmembrane</keyword>
<evidence type="ECO:0000256" key="7">
    <source>
        <dbReference type="ARBA" id="ARBA00023237"/>
    </source>
</evidence>
<evidence type="ECO:0000259" key="9">
    <source>
        <dbReference type="Pfam" id="PF13954"/>
    </source>
</evidence>
<dbReference type="PANTHER" id="PTHR30451:SF5">
    <property type="entry name" value="SLR0019 PROTEIN"/>
    <property type="match status" value="1"/>
</dbReference>
<dbReference type="Gene3D" id="2.60.40.3110">
    <property type="match status" value="1"/>
</dbReference>
<comment type="subcellular location">
    <subcellularLocation>
        <location evidence="1">Cell outer membrane</location>
        <topology evidence="1">Multi-pass membrane protein</topology>
    </subcellularLocation>
</comment>
<keyword evidence="3" id="KW-0813">Transport</keyword>
<proteinExistence type="inferred from homology"/>
<dbReference type="PANTHER" id="PTHR30451">
    <property type="entry name" value="OUTER MEMBRANE USHER PROTEIN"/>
    <property type="match status" value="1"/>
</dbReference>
<dbReference type="AlphaFoldDB" id="A0A919HS07"/>
<organism evidence="10 11">
    <name type="scientific">Klebsiella pneumoniae</name>
    <dbReference type="NCBI Taxonomy" id="573"/>
    <lineage>
        <taxon>Bacteria</taxon>
        <taxon>Pseudomonadati</taxon>
        <taxon>Pseudomonadota</taxon>
        <taxon>Gammaproteobacteria</taxon>
        <taxon>Enterobacterales</taxon>
        <taxon>Enterobacteriaceae</taxon>
        <taxon>Klebsiella/Raoultella group</taxon>
        <taxon>Klebsiella</taxon>
        <taxon>Klebsiella pneumoniae complex</taxon>
    </lineage>
</organism>
<dbReference type="Pfam" id="PF13954">
    <property type="entry name" value="PapC_N"/>
    <property type="match status" value="1"/>
</dbReference>
<sequence>MKLREIKVGLMLLLPWQEAWAAEAFSFNRAHLHGAAQVDLQKYQYGNPLHAGQYRSTLSVNGRDLGEETFVIQEHDGQLEPCISPSLFDALQLKDAQWPTAATCLRFSQIDKAIGWEYDSGENVLRVNMPQALLQPHYRGAVNLKKVDSGVPAAVLRYRANSYQSIVDGDTSSHHYLGLDASLRAFGWRLHHQSSYQAQEGNTHWDSIATWAERSVVNWASTLRLGQGWTDGTFFDSVSFIGGRLATDVRMLPGSRRGFAPSVSGVARTNARVTVTQNGALLYEATVPPGKFTFDDLYPTNAGGDLQVTIHEADGSQDTFTVPYATLRPGAGRRGLL</sequence>
<gene>
    <name evidence="10" type="ORF">KPZU09_33550</name>
</gene>
<dbReference type="Gene3D" id="3.10.20.410">
    <property type="match status" value="1"/>
</dbReference>
<reference evidence="10" key="1">
    <citation type="submission" date="2020-10" db="EMBL/GenBank/DDBJ databases">
        <title>Genome Sequence of ESBL Producing Zambian Clinical Strains.</title>
        <authorList>
            <person name="Shawa M."/>
            <person name="Furuta Y."/>
            <person name="Simbotwe M."/>
            <person name="Mulenga E."/>
            <person name="Mubanga M."/>
            <person name="Mulenga G."/>
            <person name="Kaile C."/>
            <person name="Zorigt T."/>
            <person name="Hang'ombe B."/>
            <person name="Higashi H."/>
        </authorList>
    </citation>
    <scope>NUCLEOTIDE SEQUENCE</scope>
    <source>
        <strain evidence="10">Zam_UTH_09</strain>
    </source>
</reference>
<dbReference type="EMBL" id="BNFF01000001">
    <property type="protein sequence ID" value="GHK53619.1"/>
    <property type="molecule type" value="Genomic_DNA"/>
</dbReference>
<dbReference type="GO" id="GO:0009297">
    <property type="term" value="P:pilus assembly"/>
    <property type="evidence" value="ECO:0007669"/>
    <property type="project" value="InterPro"/>
</dbReference>
<feature type="chain" id="PRO_5037111523" description="PapC N-terminal domain-containing protein" evidence="8">
    <location>
        <begin position="22"/>
        <end position="337"/>
    </location>
</feature>
<evidence type="ECO:0000256" key="8">
    <source>
        <dbReference type="SAM" id="SignalP"/>
    </source>
</evidence>
<evidence type="ECO:0000256" key="6">
    <source>
        <dbReference type="ARBA" id="ARBA00023136"/>
    </source>
</evidence>
<dbReference type="Proteomes" id="UP000655094">
    <property type="component" value="Unassembled WGS sequence"/>
</dbReference>
<keyword evidence="6" id="KW-0472">Membrane</keyword>
<evidence type="ECO:0000256" key="5">
    <source>
        <dbReference type="ARBA" id="ARBA00022729"/>
    </source>
</evidence>
<dbReference type="Pfam" id="PF00577">
    <property type="entry name" value="Usher"/>
    <property type="match status" value="1"/>
</dbReference>
<comment type="caution">
    <text evidence="10">The sequence shown here is derived from an EMBL/GenBank/DDBJ whole genome shotgun (WGS) entry which is preliminary data.</text>
</comment>
<dbReference type="InterPro" id="IPR025885">
    <property type="entry name" value="PapC_N"/>
</dbReference>
<keyword evidence="5 8" id="KW-0732">Signal</keyword>
<dbReference type="GO" id="GO:0009279">
    <property type="term" value="C:cell outer membrane"/>
    <property type="evidence" value="ECO:0007669"/>
    <property type="project" value="UniProtKB-SubCell"/>
</dbReference>
<feature type="domain" description="PapC N-terminal" evidence="9">
    <location>
        <begin position="27"/>
        <end position="161"/>
    </location>
</feature>
<keyword evidence="7" id="KW-0998">Cell outer membrane</keyword>